<dbReference type="Proteomes" id="UP000250235">
    <property type="component" value="Unassembled WGS sequence"/>
</dbReference>
<organism evidence="1 2">
    <name type="scientific">Dorcoceras hygrometricum</name>
    <dbReference type="NCBI Taxonomy" id="472368"/>
    <lineage>
        <taxon>Eukaryota</taxon>
        <taxon>Viridiplantae</taxon>
        <taxon>Streptophyta</taxon>
        <taxon>Embryophyta</taxon>
        <taxon>Tracheophyta</taxon>
        <taxon>Spermatophyta</taxon>
        <taxon>Magnoliopsida</taxon>
        <taxon>eudicotyledons</taxon>
        <taxon>Gunneridae</taxon>
        <taxon>Pentapetalae</taxon>
        <taxon>asterids</taxon>
        <taxon>lamiids</taxon>
        <taxon>Lamiales</taxon>
        <taxon>Gesneriaceae</taxon>
        <taxon>Didymocarpoideae</taxon>
        <taxon>Trichosporeae</taxon>
        <taxon>Loxocarpinae</taxon>
        <taxon>Dorcoceras</taxon>
    </lineage>
</organism>
<proteinExistence type="predicted"/>
<dbReference type="AlphaFoldDB" id="A0A2Z7DBE8"/>
<dbReference type="EMBL" id="KQ988428">
    <property type="protein sequence ID" value="KZV55955.1"/>
    <property type="molecule type" value="Genomic_DNA"/>
</dbReference>
<evidence type="ECO:0000313" key="2">
    <source>
        <dbReference type="Proteomes" id="UP000250235"/>
    </source>
</evidence>
<reference evidence="1 2" key="1">
    <citation type="journal article" date="2015" name="Proc. Natl. Acad. Sci. U.S.A.">
        <title>The resurrection genome of Boea hygrometrica: A blueprint for survival of dehydration.</title>
        <authorList>
            <person name="Xiao L."/>
            <person name="Yang G."/>
            <person name="Zhang L."/>
            <person name="Yang X."/>
            <person name="Zhao S."/>
            <person name="Ji Z."/>
            <person name="Zhou Q."/>
            <person name="Hu M."/>
            <person name="Wang Y."/>
            <person name="Chen M."/>
            <person name="Xu Y."/>
            <person name="Jin H."/>
            <person name="Xiao X."/>
            <person name="Hu G."/>
            <person name="Bao F."/>
            <person name="Hu Y."/>
            <person name="Wan P."/>
            <person name="Li L."/>
            <person name="Deng X."/>
            <person name="Kuang T."/>
            <person name="Xiang C."/>
            <person name="Zhu J.K."/>
            <person name="Oliver M.J."/>
            <person name="He Y."/>
        </authorList>
    </citation>
    <scope>NUCLEOTIDE SEQUENCE [LARGE SCALE GENOMIC DNA]</scope>
    <source>
        <strain evidence="2">cv. XS01</strain>
    </source>
</reference>
<evidence type="ECO:0000313" key="1">
    <source>
        <dbReference type="EMBL" id="KZV55955.1"/>
    </source>
</evidence>
<sequence length="107" mass="11844">MLKSATSLTHGLPEVQIQKLKSERGKTSTGICEVARTCHYFAPLPQVNLQLQTGTKSKELSKTNPAPPISLQSTVEIDGNLTEKGSDEQYNQGFLGNKIRNIWFEIL</sequence>
<name>A0A2Z7DBE8_9LAMI</name>
<protein>
    <submittedName>
        <fullName evidence="1">Uncharacterized protein</fullName>
    </submittedName>
</protein>
<gene>
    <name evidence="1" type="ORF">F511_20065</name>
</gene>
<keyword evidence="2" id="KW-1185">Reference proteome</keyword>
<accession>A0A2Z7DBE8</accession>